<gene>
    <name evidence="1" type="ORF">Nkreftii_001074</name>
</gene>
<organism evidence="1 2">
    <name type="scientific">Candidatus Nitrospira kreftii</name>
    <dbReference type="NCBI Taxonomy" id="2652173"/>
    <lineage>
        <taxon>Bacteria</taxon>
        <taxon>Pseudomonadati</taxon>
        <taxon>Nitrospirota</taxon>
        <taxon>Nitrospiria</taxon>
        <taxon>Nitrospirales</taxon>
        <taxon>Nitrospiraceae</taxon>
        <taxon>Nitrospira</taxon>
    </lineage>
</organism>
<accession>A0A7S8IYU2</accession>
<dbReference type="EMBL" id="CP047423">
    <property type="protein sequence ID" value="QPD03300.1"/>
    <property type="molecule type" value="Genomic_DNA"/>
</dbReference>
<sequence length="139" mass="15677">MMHTLDIHRPEMPDLQFVLFVTALCTSRLTTLNIPTSLRATIFNRCWALIHESPPPGRPEDRVLDLRPWTEITVEAMVEIIRVGLAEAGIHILAWEHASSEPTRTSSPEANPLIERLAQLYPQPPEETDSGHAIDTIPR</sequence>
<evidence type="ECO:0000313" key="2">
    <source>
        <dbReference type="Proteomes" id="UP000593737"/>
    </source>
</evidence>
<dbReference type="Proteomes" id="UP000593737">
    <property type="component" value="Chromosome"/>
</dbReference>
<protein>
    <submittedName>
        <fullName evidence="1">Uncharacterized protein</fullName>
    </submittedName>
</protein>
<evidence type="ECO:0000313" key="1">
    <source>
        <dbReference type="EMBL" id="QPD03300.1"/>
    </source>
</evidence>
<name>A0A7S8IYU2_9BACT</name>
<dbReference type="AlphaFoldDB" id="A0A7S8IYU2"/>
<dbReference type="KEGG" id="nkf:Nkreftii_001074"/>
<reference evidence="1 2" key="1">
    <citation type="journal article" date="2020" name="ISME J.">
        <title>Enrichment and physiological characterization of a novel comammox Nitrospira indicates ammonium inhibition of complete nitrification.</title>
        <authorList>
            <person name="Sakoula D."/>
            <person name="Koch H."/>
            <person name="Frank J."/>
            <person name="Jetten M.S.M."/>
            <person name="van Kessel M.A.H.J."/>
            <person name="Lucker S."/>
        </authorList>
    </citation>
    <scope>NUCLEOTIDE SEQUENCE [LARGE SCALE GENOMIC DNA]</scope>
    <source>
        <strain evidence="1">Comreactor17</strain>
    </source>
</reference>
<proteinExistence type="predicted"/>